<dbReference type="InterPro" id="IPR019251">
    <property type="entry name" value="DUF2231_TM"/>
</dbReference>
<dbReference type="Pfam" id="PF09990">
    <property type="entry name" value="DUF2231"/>
    <property type="match status" value="1"/>
</dbReference>
<reference evidence="3 4" key="1">
    <citation type="journal article" date="2014" name="BMC Genomics">
        <title>Comparison of environmental and isolate Sulfobacillus genomes reveals diverse carbon, sulfur, nitrogen, and hydrogen metabolisms.</title>
        <authorList>
            <person name="Justice N.B."/>
            <person name="Norman A."/>
            <person name="Brown C.T."/>
            <person name="Singh A."/>
            <person name="Thomas B.C."/>
            <person name="Banfield J.F."/>
        </authorList>
    </citation>
    <scope>NUCLEOTIDE SEQUENCE [LARGE SCALE GENOMIC DNA]</scope>
    <source>
        <strain evidence="3">AMDSBA4</strain>
    </source>
</reference>
<comment type="caution">
    <text evidence="3">The sequence shown here is derived from an EMBL/GenBank/DDBJ whole genome shotgun (WGS) entry which is preliminary data.</text>
</comment>
<evidence type="ECO:0000313" key="4">
    <source>
        <dbReference type="Proteomes" id="UP000242972"/>
    </source>
</evidence>
<feature type="transmembrane region" description="Helical" evidence="1">
    <location>
        <begin position="149"/>
        <end position="171"/>
    </location>
</feature>
<feature type="transmembrane region" description="Helical" evidence="1">
    <location>
        <begin position="64"/>
        <end position="83"/>
    </location>
</feature>
<organism evidence="3 4">
    <name type="scientific">Sulfobacillus benefaciens</name>
    <dbReference type="NCBI Taxonomy" id="453960"/>
    <lineage>
        <taxon>Bacteria</taxon>
        <taxon>Bacillati</taxon>
        <taxon>Bacillota</taxon>
        <taxon>Clostridia</taxon>
        <taxon>Eubacteriales</taxon>
        <taxon>Clostridiales Family XVII. Incertae Sedis</taxon>
        <taxon>Sulfobacillus</taxon>
    </lineage>
</organism>
<evidence type="ECO:0000256" key="1">
    <source>
        <dbReference type="SAM" id="Phobius"/>
    </source>
</evidence>
<feature type="transmembrane region" description="Helical" evidence="1">
    <location>
        <begin position="30"/>
        <end position="52"/>
    </location>
</feature>
<proteinExistence type="predicted"/>
<dbReference type="EMBL" id="PXYW01000021">
    <property type="protein sequence ID" value="PSR33384.1"/>
    <property type="molecule type" value="Genomic_DNA"/>
</dbReference>
<name>A0A2T2XFU8_9FIRM</name>
<accession>A0A2T2XFU8</accession>
<feature type="transmembrane region" description="Helical" evidence="1">
    <location>
        <begin position="103"/>
        <end position="122"/>
    </location>
</feature>
<evidence type="ECO:0000313" key="3">
    <source>
        <dbReference type="EMBL" id="PSR33384.1"/>
    </source>
</evidence>
<sequence>MGLIKSIWAGFLGLWIRIGIHVFPPTIHPMLVHFPIVLLYLSLLSAILSLVWHVSDRFFDRASFWLLVLGLIAGIVAAAAGVISEQFVHWTPQTSALLSRHQAYAVITGFFTIIALGTRLLARYPRSGKTGSGWSFAGTGRGRMTGLSLLFLVAAVVMITMTAALGGTMVYQYGVGIHGVSYQTPAGLRSK</sequence>
<keyword evidence="1" id="KW-0472">Membrane</keyword>
<feature type="transmembrane region" description="Helical" evidence="1">
    <location>
        <begin position="7"/>
        <end position="24"/>
    </location>
</feature>
<protein>
    <recommendedName>
        <fullName evidence="2">DUF2231 domain-containing protein</fullName>
    </recommendedName>
</protein>
<keyword evidence="1" id="KW-1133">Transmembrane helix</keyword>
<gene>
    <name evidence="3" type="ORF">C7B46_10015</name>
</gene>
<keyword evidence="1" id="KW-0812">Transmembrane</keyword>
<dbReference type="Proteomes" id="UP000242972">
    <property type="component" value="Unassembled WGS sequence"/>
</dbReference>
<evidence type="ECO:0000259" key="2">
    <source>
        <dbReference type="Pfam" id="PF09990"/>
    </source>
</evidence>
<feature type="domain" description="DUF2231" evidence="2">
    <location>
        <begin position="26"/>
        <end position="177"/>
    </location>
</feature>
<dbReference type="AlphaFoldDB" id="A0A2T2XFU8"/>